<evidence type="ECO:0000256" key="1">
    <source>
        <dbReference type="SAM" id="MobiDB-lite"/>
    </source>
</evidence>
<proteinExistence type="predicted"/>
<organism evidence="2 3">
    <name type="scientific">Eumeta variegata</name>
    <name type="common">Bagworm moth</name>
    <name type="synonym">Eumeta japonica</name>
    <dbReference type="NCBI Taxonomy" id="151549"/>
    <lineage>
        <taxon>Eukaryota</taxon>
        <taxon>Metazoa</taxon>
        <taxon>Ecdysozoa</taxon>
        <taxon>Arthropoda</taxon>
        <taxon>Hexapoda</taxon>
        <taxon>Insecta</taxon>
        <taxon>Pterygota</taxon>
        <taxon>Neoptera</taxon>
        <taxon>Endopterygota</taxon>
        <taxon>Lepidoptera</taxon>
        <taxon>Glossata</taxon>
        <taxon>Ditrysia</taxon>
        <taxon>Tineoidea</taxon>
        <taxon>Psychidae</taxon>
        <taxon>Oiketicinae</taxon>
        <taxon>Eumeta</taxon>
    </lineage>
</organism>
<dbReference type="EMBL" id="BGZK01002031">
    <property type="protein sequence ID" value="GBP89808.1"/>
    <property type="molecule type" value="Genomic_DNA"/>
</dbReference>
<feature type="region of interest" description="Disordered" evidence="1">
    <location>
        <begin position="74"/>
        <end position="101"/>
    </location>
</feature>
<evidence type="ECO:0000313" key="2">
    <source>
        <dbReference type="EMBL" id="GBP89808.1"/>
    </source>
</evidence>
<keyword evidence="3" id="KW-1185">Reference proteome</keyword>
<accession>A0A4C1ZQ04</accession>
<dbReference type="AlphaFoldDB" id="A0A4C1ZQ04"/>
<comment type="caution">
    <text evidence="2">The sequence shown here is derived from an EMBL/GenBank/DDBJ whole genome shotgun (WGS) entry which is preliminary data.</text>
</comment>
<sequence>MLEVTSGPTRMSLAIGDRRQLKIPQVNFFDGSRTDFGAKSGSRLPMVTWSMIVSKPAVTGGQLIHAEIFANESSVRRRRADSRRSPCGDPDPPSQKWVERESAASCTHVDVVLIRHDRTEKIANDSPTVWAYQPGRSCDPEPEAGVAEKI</sequence>
<name>A0A4C1ZQ04_EUMVA</name>
<reference evidence="2 3" key="1">
    <citation type="journal article" date="2019" name="Commun. Biol.">
        <title>The bagworm genome reveals a unique fibroin gene that provides high tensile strength.</title>
        <authorList>
            <person name="Kono N."/>
            <person name="Nakamura H."/>
            <person name="Ohtoshi R."/>
            <person name="Tomita M."/>
            <person name="Numata K."/>
            <person name="Arakawa K."/>
        </authorList>
    </citation>
    <scope>NUCLEOTIDE SEQUENCE [LARGE SCALE GENOMIC DNA]</scope>
</reference>
<evidence type="ECO:0000313" key="3">
    <source>
        <dbReference type="Proteomes" id="UP000299102"/>
    </source>
</evidence>
<gene>
    <name evidence="2" type="ORF">EVAR_64786_1</name>
</gene>
<dbReference type="Proteomes" id="UP000299102">
    <property type="component" value="Unassembled WGS sequence"/>
</dbReference>
<protein>
    <submittedName>
        <fullName evidence="2">Uncharacterized protein</fullName>
    </submittedName>
</protein>